<dbReference type="EMBL" id="WBMS02000006">
    <property type="protein sequence ID" value="MWA00825.1"/>
    <property type="molecule type" value="Genomic_DNA"/>
</dbReference>
<keyword evidence="2" id="KW-1185">Reference proteome</keyword>
<organism evidence="1 2">
    <name type="scientific">Actinomadura physcomitrii</name>
    <dbReference type="NCBI Taxonomy" id="2650748"/>
    <lineage>
        <taxon>Bacteria</taxon>
        <taxon>Bacillati</taxon>
        <taxon>Actinomycetota</taxon>
        <taxon>Actinomycetes</taxon>
        <taxon>Streptosporangiales</taxon>
        <taxon>Thermomonosporaceae</taxon>
        <taxon>Actinomadura</taxon>
    </lineage>
</organism>
<comment type="caution">
    <text evidence="1">The sequence shown here is derived from an EMBL/GenBank/DDBJ whole genome shotgun (WGS) entry which is preliminary data.</text>
</comment>
<sequence length="387" mass="41968">MPDEGFPVPRSGSEILDRTMALALHAMGGAHNIIADVIDQHAFKLADSHRSYSTAESDIIDAILNNVFSKPALRNPPKGQPAGTVMEIPELGKMRPKPLPPASLPTQTLPSVGSLQYWRYYTGGAQVRPEGGGGDPWIGGDIAGLSNLGVQLSAFSNQTSPVTEDLVSSVRRLLRGSGEWNGTGATNFARAFSWDAANMQVLQQKIAESFSTDVMGLAWDLYGWQGQLETYAQPLVDAGCRVECDGDDFVVTSNRAIDYRDALRTLNSVYHEVKGYAKQARDRVTKNVNEYYKLAYGILESYRTDNSGIYHTTDLNADQGNKLQRYVDDLGALQKQAQAGDQGGLQMDWVAGGKWALQKVASTGPWAVVAAPIVEGIMTLISGKEGR</sequence>
<reference evidence="1" key="1">
    <citation type="submission" date="2019-12" db="EMBL/GenBank/DDBJ databases">
        <title>Actinomadura physcomitrii sp. nov., a novel actinomycete isolated from moss [Physcomitrium sphaericum (Ludw) Fuernr].</title>
        <authorList>
            <person name="Zhuang X."/>
        </authorList>
    </citation>
    <scope>NUCLEOTIDE SEQUENCE [LARGE SCALE GENOMIC DNA]</scope>
    <source>
        <strain evidence="1">LD22</strain>
    </source>
</reference>
<name>A0A6I4M8U6_9ACTN</name>
<evidence type="ECO:0000313" key="1">
    <source>
        <dbReference type="EMBL" id="MWA00825.1"/>
    </source>
</evidence>
<evidence type="ECO:0008006" key="3">
    <source>
        <dbReference type="Google" id="ProtNLM"/>
    </source>
</evidence>
<dbReference type="Proteomes" id="UP000462055">
    <property type="component" value="Unassembled WGS sequence"/>
</dbReference>
<protein>
    <recommendedName>
        <fullName evidence="3">WXG100 family type VII secretion target</fullName>
    </recommendedName>
</protein>
<proteinExistence type="predicted"/>
<dbReference type="AlphaFoldDB" id="A0A6I4M8U6"/>
<evidence type="ECO:0000313" key="2">
    <source>
        <dbReference type="Proteomes" id="UP000462055"/>
    </source>
</evidence>
<accession>A0A6I4M8U6</accession>
<gene>
    <name evidence="1" type="ORF">F8568_010620</name>
</gene>